<evidence type="ECO:0000313" key="3">
    <source>
        <dbReference type="Proteomes" id="UP000692954"/>
    </source>
</evidence>
<dbReference type="Proteomes" id="UP000692954">
    <property type="component" value="Unassembled WGS sequence"/>
</dbReference>
<dbReference type="InterPro" id="IPR023410">
    <property type="entry name" value="14-3-3_domain"/>
</dbReference>
<evidence type="ECO:0000313" key="2">
    <source>
        <dbReference type="EMBL" id="CAD8086137.1"/>
    </source>
</evidence>
<protein>
    <recommendedName>
        <fullName evidence="1">14-3-3 domain-containing protein</fullName>
    </recommendedName>
</protein>
<dbReference type="InterPro" id="IPR000308">
    <property type="entry name" value="14-3-3"/>
</dbReference>
<proteinExistence type="predicted"/>
<name>A0A8S1MZ19_9CILI</name>
<keyword evidence="3" id="KW-1185">Reference proteome</keyword>
<feature type="domain" description="14-3-3" evidence="1">
    <location>
        <begin position="4"/>
        <end position="245"/>
    </location>
</feature>
<gene>
    <name evidence="2" type="ORF">PSON_ATCC_30995.1.T0490211</name>
</gene>
<evidence type="ECO:0000259" key="1">
    <source>
        <dbReference type="SMART" id="SM00101"/>
    </source>
</evidence>
<sequence>MASREDLIYMAKLCEQTERFQDMITYIRQVAMMEQELSIEERNLLSISYKNYIGNFRFAMRVLFKLTNYPQQNQSEDQQNKIKLISSYQNQLEIEVTAQCQDLINVIDFNLLKNNYKPEDKIFFFQMKNDAFRYLQEFVSIDKLQPILDQSEDTQKQIVNLFQKEISKTDPIWLGLALSQAVFTYEVLNDKVTAFQIAKNAFDGAISELDLIQEDKYKDATIIIQLLRDNLILWQSDCNNQINQE</sequence>
<accession>A0A8S1MZ19</accession>
<comment type="caution">
    <text evidence="2">The sequence shown here is derived from an EMBL/GenBank/DDBJ whole genome shotgun (WGS) entry which is preliminary data.</text>
</comment>
<dbReference type="SMART" id="SM00101">
    <property type="entry name" value="14_3_3"/>
    <property type="match status" value="1"/>
</dbReference>
<dbReference type="PIRSF" id="PIRSF000868">
    <property type="entry name" value="14-3-3"/>
    <property type="match status" value="1"/>
</dbReference>
<dbReference type="PRINTS" id="PR00305">
    <property type="entry name" value="1433ZETA"/>
</dbReference>
<organism evidence="2 3">
    <name type="scientific">Paramecium sonneborni</name>
    <dbReference type="NCBI Taxonomy" id="65129"/>
    <lineage>
        <taxon>Eukaryota</taxon>
        <taxon>Sar</taxon>
        <taxon>Alveolata</taxon>
        <taxon>Ciliophora</taxon>
        <taxon>Intramacronucleata</taxon>
        <taxon>Oligohymenophorea</taxon>
        <taxon>Peniculida</taxon>
        <taxon>Parameciidae</taxon>
        <taxon>Paramecium</taxon>
    </lineage>
</organism>
<dbReference type="OrthoDB" id="303294at2759"/>
<dbReference type="EMBL" id="CAJJDN010000049">
    <property type="protein sequence ID" value="CAD8086137.1"/>
    <property type="molecule type" value="Genomic_DNA"/>
</dbReference>
<dbReference type="CDD" id="cd08774">
    <property type="entry name" value="14-3-3"/>
    <property type="match status" value="1"/>
</dbReference>
<dbReference type="AlphaFoldDB" id="A0A8S1MZ19"/>
<dbReference type="PANTHER" id="PTHR18860">
    <property type="entry name" value="14-3-3 PROTEIN"/>
    <property type="match status" value="1"/>
</dbReference>
<reference evidence="2" key="1">
    <citation type="submission" date="2021-01" db="EMBL/GenBank/DDBJ databases">
        <authorList>
            <consortium name="Genoscope - CEA"/>
            <person name="William W."/>
        </authorList>
    </citation>
    <scope>NUCLEOTIDE SEQUENCE</scope>
</reference>
<dbReference type="Pfam" id="PF00244">
    <property type="entry name" value="14-3-3"/>
    <property type="match status" value="1"/>
</dbReference>